<dbReference type="Proteomes" id="UP000284657">
    <property type="component" value="Unassembled WGS sequence"/>
</dbReference>
<feature type="compositionally biased region" description="Acidic residues" evidence="1">
    <location>
        <begin position="170"/>
        <end position="185"/>
    </location>
</feature>
<dbReference type="OrthoDB" id="156475at2759"/>
<dbReference type="EMBL" id="MBDO02000017">
    <property type="protein sequence ID" value="RLN68021.1"/>
    <property type="molecule type" value="Genomic_DNA"/>
</dbReference>
<feature type="compositionally biased region" description="Low complexity" evidence="1">
    <location>
        <begin position="148"/>
        <end position="169"/>
    </location>
</feature>
<dbReference type="Proteomes" id="UP000277300">
    <property type="component" value="Unassembled WGS sequence"/>
</dbReference>
<dbReference type="SMART" id="SM00233">
    <property type="entry name" value="PH"/>
    <property type="match status" value="2"/>
</dbReference>
<protein>
    <recommendedName>
        <fullName evidence="2">PH domain-containing protein</fullName>
    </recommendedName>
</protein>
<gene>
    <name evidence="4" type="ORF">BBJ29_001464</name>
    <name evidence="3" type="ORF">BBP00_00001283</name>
</gene>
<evidence type="ECO:0000259" key="2">
    <source>
        <dbReference type="SMART" id="SM00233"/>
    </source>
</evidence>
<reference evidence="5 6" key="1">
    <citation type="submission" date="2018-07" db="EMBL/GenBank/DDBJ databases">
        <title>Genome sequencing of oomycete isolates from Chile give support for New Zealand origin for Phytophthora kernoviae and make available the first Nothophytophthora sp. genome.</title>
        <authorList>
            <person name="Studholme D.J."/>
            <person name="Sanfuentes E."/>
            <person name="Panda P."/>
            <person name="Hill R."/>
            <person name="Sambles C."/>
            <person name="Grant M."/>
            <person name="Williams N.M."/>
            <person name="Mcdougal R.L."/>
        </authorList>
    </citation>
    <scope>NUCLEOTIDE SEQUENCE [LARGE SCALE GENOMIC DNA]</scope>
    <source>
        <strain evidence="3">Chile6</strain>
        <strain evidence="4">Chile7</strain>
    </source>
</reference>
<dbReference type="EMBL" id="MBAD02000322">
    <property type="protein sequence ID" value="RLN69837.1"/>
    <property type="molecule type" value="Genomic_DNA"/>
</dbReference>
<name>A0A3F2S1N8_9STRA</name>
<feature type="region of interest" description="Disordered" evidence="1">
    <location>
        <begin position="148"/>
        <end position="185"/>
    </location>
</feature>
<feature type="domain" description="PH" evidence="2">
    <location>
        <begin position="12"/>
        <end position="105"/>
    </location>
</feature>
<sequence length="349" mass="40300">MLGSPTLFCATETLEDWMYWQRDASNAHCWTKVYGVLDNEFLWLFKGNHSSRTMFLQIAVSSVEVSGQRQLRIVDPNGEDMEIWLLDEASFTTWRQRLEEASALTTQFFRMTEIEARRLPRNSAYRGSLVTDSMFRQFFVKFDLTGSASVSTSTSTDSLTSLSSSFTNLNEDDDGDEDENEDLEKEECCEQGWMYWKKDAGCWLKMYARLRNELLWLSKGADDVVAVVQIAVAGVRSTDIGGIIARGPSGESMELFAYERDRTNDWIDALYIASQLTQSYERSVARESEMEIPQCQIKEVEQVYTGTLVVYNKEQKKSPWKQFLSTKRLRAACRKRLERFVDRLETSKR</sequence>
<proteinExistence type="predicted"/>
<feature type="domain" description="PH" evidence="2">
    <location>
        <begin position="188"/>
        <end position="277"/>
    </location>
</feature>
<dbReference type="InterPro" id="IPR001849">
    <property type="entry name" value="PH_domain"/>
</dbReference>
<organism evidence="3 5">
    <name type="scientific">Phytophthora kernoviae</name>
    <dbReference type="NCBI Taxonomy" id="325452"/>
    <lineage>
        <taxon>Eukaryota</taxon>
        <taxon>Sar</taxon>
        <taxon>Stramenopiles</taxon>
        <taxon>Oomycota</taxon>
        <taxon>Peronosporomycetes</taxon>
        <taxon>Peronosporales</taxon>
        <taxon>Peronosporaceae</taxon>
        <taxon>Phytophthora</taxon>
    </lineage>
</organism>
<comment type="caution">
    <text evidence="3">The sequence shown here is derived from an EMBL/GenBank/DDBJ whole genome shotgun (WGS) entry which is preliminary data.</text>
</comment>
<evidence type="ECO:0000256" key="1">
    <source>
        <dbReference type="SAM" id="MobiDB-lite"/>
    </source>
</evidence>
<evidence type="ECO:0000313" key="4">
    <source>
        <dbReference type="EMBL" id="RLN69837.1"/>
    </source>
</evidence>
<evidence type="ECO:0000313" key="3">
    <source>
        <dbReference type="EMBL" id="RLN68021.1"/>
    </source>
</evidence>
<accession>A0A3F2S1N8</accession>
<evidence type="ECO:0000313" key="5">
    <source>
        <dbReference type="Proteomes" id="UP000277300"/>
    </source>
</evidence>
<evidence type="ECO:0000313" key="6">
    <source>
        <dbReference type="Proteomes" id="UP000284657"/>
    </source>
</evidence>
<dbReference type="SUPFAM" id="SSF50729">
    <property type="entry name" value="PH domain-like"/>
    <property type="match status" value="1"/>
</dbReference>
<dbReference type="AlphaFoldDB" id="A0A3F2S1N8"/>